<comment type="subcellular location">
    <subcellularLocation>
        <location evidence="1">Membrane</location>
        <topology evidence="1">Single-pass membrane protein</topology>
    </subcellularLocation>
</comment>
<dbReference type="RefSeq" id="XP_040631564.1">
    <property type="nucleotide sequence ID" value="XM_040771890.1"/>
</dbReference>
<dbReference type="STRING" id="1858805.M5G911"/>
<dbReference type="EMBL" id="JH795857">
    <property type="protein sequence ID" value="EJU04670.1"/>
    <property type="molecule type" value="Genomic_DNA"/>
</dbReference>
<evidence type="ECO:0000256" key="6">
    <source>
        <dbReference type="SAM" id="Phobius"/>
    </source>
</evidence>
<evidence type="ECO:0000256" key="2">
    <source>
        <dbReference type="ARBA" id="ARBA00022692"/>
    </source>
</evidence>
<feature type="region of interest" description="Disordered" evidence="5">
    <location>
        <begin position="319"/>
        <end position="346"/>
    </location>
</feature>
<reference evidence="8 9" key="1">
    <citation type="journal article" date="2012" name="Science">
        <title>The Paleozoic origin of enzymatic lignin decomposition reconstructed from 31 fungal genomes.</title>
        <authorList>
            <person name="Floudas D."/>
            <person name="Binder M."/>
            <person name="Riley R."/>
            <person name="Barry K."/>
            <person name="Blanchette R.A."/>
            <person name="Henrissat B."/>
            <person name="Martinez A.T."/>
            <person name="Otillar R."/>
            <person name="Spatafora J.W."/>
            <person name="Yadav J.S."/>
            <person name="Aerts A."/>
            <person name="Benoit I."/>
            <person name="Boyd A."/>
            <person name="Carlson A."/>
            <person name="Copeland A."/>
            <person name="Coutinho P.M."/>
            <person name="de Vries R.P."/>
            <person name="Ferreira P."/>
            <person name="Findley K."/>
            <person name="Foster B."/>
            <person name="Gaskell J."/>
            <person name="Glotzer D."/>
            <person name="Gorecki P."/>
            <person name="Heitman J."/>
            <person name="Hesse C."/>
            <person name="Hori C."/>
            <person name="Igarashi K."/>
            <person name="Jurgens J.A."/>
            <person name="Kallen N."/>
            <person name="Kersten P."/>
            <person name="Kohler A."/>
            <person name="Kuees U."/>
            <person name="Kumar T.K.A."/>
            <person name="Kuo A."/>
            <person name="LaButti K."/>
            <person name="Larrondo L.F."/>
            <person name="Lindquist E."/>
            <person name="Ling A."/>
            <person name="Lombard V."/>
            <person name="Lucas S."/>
            <person name="Lundell T."/>
            <person name="Martin R."/>
            <person name="McLaughlin D.J."/>
            <person name="Morgenstern I."/>
            <person name="Morin E."/>
            <person name="Murat C."/>
            <person name="Nagy L.G."/>
            <person name="Nolan M."/>
            <person name="Ohm R.A."/>
            <person name="Patyshakuliyeva A."/>
            <person name="Rokas A."/>
            <person name="Ruiz-Duenas F.J."/>
            <person name="Sabat G."/>
            <person name="Salamov A."/>
            <person name="Samejima M."/>
            <person name="Schmutz J."/>
            <person name="Slot J.C."/>
            <person name="St John F."/>
            <person name="Stenlid J."/>
            <person name="Sun H."/>
            <person name="Sun S."/>
            <person name="Syed K."/>
            <person name="Tsang A."/>
            <person name="Wiebenga A."/>
            <person name="Young D."/>
            <person name="Pisabarro A."/>
            <person name="Eastwood D.C."/>
            <person name="Martin F."/>
            <person name="Cullen D."/>
            <person name="Grigoriev I.V."/>
            <person name="Hibbett D.S."/>
        </authorList>
    </citation>
    <scope>NUCLEOTIDE SEQUENCE [LARGE SCALE GENOMIC DNA]</scope>
    <source>
        <strain evidence="8 9">DJM-731 SS1</strain>
    </source>
</reference>
<evidence type="ECO:0000256" key="4">
    <source>
        <dbReference type="ARBA" id="ARBA00023136"/>
    </source>
</evidence>
<protein>
    <recommendedName>
        <fullName evidence="10">Mid2 domain-containing protein</fullName>
    </recommendedName>
</protein>
<proteinExistence type="predicted"/>
<dbReference type="PANTHER" id="PTHR15549:SF30">
    <property type="entry name" value="MID2 DOMAIN-CONTAINING PROTEIN"/>
    <property type="match status" value="1"/>
</dbReference>
<feature type="chain" id="PRO_5004067544" description="Mid2 domain-containing protein" evidence="7">
    <location>
        <begin position="23"/>
        <end position="346"/>
    </location>
</feature>
<feature type="signal peptide" evidence="7">
    <location>
        <begin position="1"/>
        <end position="22"/>
    </location>
</feature>
<name>M5G911_DACPD</name>
<evidence type="ECO:0000313" key="9">
    <source>
        <dbReference type="Proteomes" id="UP000030653"/>
    </source>
</evidence>
<accession>M5G911</accession>
<keyword evidence="2 6" id="KW-0812">Transmembrane</keyword>
<evidence type="ECO:0000256" key="7">
    <source>
        <dbReference type="SAM" id="SignalP"/>
    </source>
</evidence>
<keyword evidence="7" id="KW-0732">Signal</keyword>
<evidence type="ECO:0000256" key="5">
    <source>
        <dbReference type="SAM" id="MobiDB-lite"/>
    </source>
</evidence>
<feature type="compositionally biased region" description="Low complexity" evidence="5">
    <location>
        <begin position="193"/>
        <end position="206"/>
    </location>
</feature>
<keyword evidence="3 6" id="KW-1133">Transmembrane helix</keyword>
<evidence type="ECO:0000256" key="1">
    <source>
        <dbReference type="ARBA" id="ARBA00004167"/>
    </source>
</evidence>
<evidence type="ECO:0000256" key="3">
    <source>
        <dbReference type="ARBA" id="ARBA00022989"/>
    </source>
</evidence>
<dbReference type="GeneID" id="63686952"/>
<dbReference type="InterPro" id="IPR051694">
    <property type="entry name" value="Immunoregulatory_rcpt-like"/>
</dbReference>
<evidence type="ECO:0000313" key="8">
    <source>
        <dbReference type="EMBL" id="EJU04670.1"/>
    </source>
</evidence>
<dbReference type="OrthoDB" id="2576311at2759"/>
<dbReference type="GO" id="GO:0071944">
    <property type="term" value="C:cell periphery"/>
    <property type="evidence" value="ECO:0007669"/>
    <property type="project" value="UniProtKB-ARBA"/>
</dbReference>
<dbReference type="GO" id="GO:0016020">
    <property type="term" value="C:membrane"/>
    <property type="evidence" value="ECO:0007669"/>
    <property type="project" value="UniProtKB-SubCell"/>
</dbReference>
<keyword evidence="9" id="KW-1185">Reference proteome</keyword>
<sequence>MSSSVILLSLIVLVVHTPSGWAQSPGGWTNTTCTTATWEFNSQDHTPCLMWAQLQSLCVTDGVEVTALPGADFHYTAPSANQQPEINDCNCNVVSYNLMAACTWCQPFILTSDWITEAQWRAACPSYSTNGVSNVASASVEALQIPGWAFLPNNGAAWNPNVAYAYVSTASLYSTTSSVTSTSTSSAAMTTTSTSTSASASASSGDQSGGSGSGSSGTNIGPIVGGVVGGVGGLLLIALLVILIMRWRRKSAAANAAASAESARLSYAKADEARLSQYSTRPGTSTSPGISTSPTSTSPFSQTGFYGVPPLGMPYGNDGMYTGLPEPQRAASRVGHGAPPMSPPMS</sequence>
<gene>
    <name evidence="8" type="ORF">DACRYDRAFT_20329</name>
</gene>
<feature type="region of interest" description="Disordered" evidence="5">
    <location>
        <begin position="277"/>
        <end position="301"/>
    </location>
</feature>
<dbReference type="AlphaFoldDB" id="M5G911"/>
<feature type="region of interest" description="Disordered" evidence="5">
    <location>
        <begin position="193"/>
        <end position="215"/>
    </location>
</feature>
<dbReference type="PANTHER" id="PTHR15549">
    <property type="entry name" value="PAIRED IMMUNOGLOBULIN-LIKE TYPE 2 RECEPTOR"/>
    <property type="match status" value="1"/>
</dbReference>
<dbReference type="Proteomes" id="UP000030653">
    <property type="component" value="Unassembled WGS sequence"/>
</dbReference>
<keyword evidence="4 6" id="KW-0472">Membrane</keyword>
<organism evidence="8 9">
    <name type="scientific">Dacryopinax primogenitus (strain DJM 731)</name>
    <name type="common">Brown rot fungus</name>
    <dbReference type="NCBI Taxonomy" id="1858805"/>
    <lineage>
        <taxon>Eukaryota</taxon>
        <taxon>Fungi</taxon>
        <taxon>Dikarya</taxon>
        <taxon>Basidiomycota</taxon>
        <taxon>Agaricomycotina</taxon>
        <taxon>Dacrymycetes</taxon>
        <taxon>Dacrymycetales</taxon>
        <taxon>Dacrymycetaceae</taxon>
        <taxon>Dacryopinax</taxon>
    </lineage>
</organism>
<feature type="compositionally biased region" description="Low complexity" evidence="5">
    <location>
        <begin position="279"/>
        <end position="301"/>
    </location>
</feature>
<feature type="transmembrane region" description="Helical" evidence="6">
    <location>
        <begin position="223"/>
        <end position="245"/>
    </location>
</feature>
<evidence type="ECO:0008006" key="10">
    <source>
        <dbReference type="Google" id="ProtNLM"/>
    </source>
</evidence>
<dbReference type="HOGENOM" id="CLU_053888_2_0_1"/>